<evidence type="ECO:0000256" key="5">
    <source>
        <dbReference type="SAM" id="MobiDB-lite"/>
    </source>
</evidence>
<feature type="compositionally biased region" description="Basic and acidic residues" evidence="5">
    <location>
        <begin position="704"/>
        <end position="715"/>
    </location>
</feature>
<evidence type="ECO:0000256" key="1">
    <source>
        <dbReference type="ARBA" id="ARBA00004370"/>
    </source>
</evidence>
<feature type="compositionally biased region" description="Polar residues" evidence="5">
    <location>
        <begin position="267"/>
        <end position="279"/>
    </location>
</feature>
<feature type="transmembrane region" description="Helical" evidence="6">
    <location>
        <begin position="206"/>
        <end position="231"/>
    </location>
</feature>
<feature type="compositionally biased region" description="Basic and acidic residues" evidence="5">
    <location>
        <begin position="615"/>
        <end position="624"/>
    </location>
</feature>
<keyword evidence="10" id="KW-1185">Reference proteome</keyword>
<keyword evidence="2 7" id="KW-0732">Signal</keyword>
<evidence type="ECO:0000313" key="9">
    <source>
        <dbReference type="Ensembl" id="ENSSAUP00010036272.1"/>
    </source>
</evidence>
<dbReference type="OMA" id="THTREDD"/>
<keyword evidence="6" id="KW-0812">Transmembrane</keyword>
<feature type="compositionally biased region" description="Acidic residues" evidence="5">
    <location>
        <begin position="720"/>
        <end position="734"/>
    </location>
</feature>
<evidence type="ECO:0000256" key="6">
    <source>
        <dbReference type="SAM" id="Phobius"/>
    </source>
</evidence>
<evidence type="ECO:0000256" key="7">
    <source>
        <dbReference type="SAM" id="SignalP"/>
    </source>
</evidence>
<reference evidence="9" key="1">
    <citation type="submission" date="2021-04" db="EMBL/GenBank/DDBJ databases">
        <authorList>
            <consortium name="Wellcome Sanger Institute Data Sharing"/>
        </authorList>
    </citation>
    <scope>NUCLEOTIDE SEQUENCE [LARGE SCALE GENOMIC DNA]</scope>
</reference>
<feature type="compositionally biased region" description="Basic and acidic residues" evidence="5">
    <location>
        <begin position="384"/>
        <end position="409"/>
    </location>
</feature>
<feature type="region of interest" description="Disordered" evidence="5">
    <location>
        <begin position="241"/>
        <end position="797"/>
    </location>
</feature>
<evidence type="ECO:0000256" key="3">
    <source>
        <dbReference type="ARBA" id="ARBA00023136"/>
    </source>
</evidence>
<feature type="compositionally biased region" description="Polar residues" evidence="5">
    <location>
        <begin position="737"/>
        <end position="761"/>
    </location>
</feature>
<feature type="signal peptide" evidence="7">
    <location>
        <begin position="1"/>
        <end position="19"/>
    </location>
</feature>
<feature type="compositionally biased region" description="Polar residues" evidence="5">
    <location>
        <begin position="598"/>
        <end position="612"/>
    </location>
</feature>
<reference evidence="9" key="2">
    <citation type="submission" date="2025-08" db="UniProtKB">
        <authorList>
            <consortium name="Ensembl"/>
        </authorList>
    </citation>
    <scope>IDENTIFICATION</scope>
</reference>
<dbReference type="Gene3D" id="2.60.40.10">
    <property type="entry name" value="Immunoglobulins"/>
    <property type="match status" value="2"/>
</dbReference>
<feature type="compositionally biased region" description="Basic and acidic residues" evidence="5">
    <location>
        <begin position="243"/>
        <end position="263"/>
    </location>
</feature>
<dbReference type="InterPro" id="IPR015631">
    <property type="entry name" value="CD2/SLAM_rcpt"/>
</dbReference>
<dbReference type="SUPFAM" id="SSF48726">
    <property type="entry name" value="Immunoglobulin"/>
    <property type="match status" value="2"/>
</dbReference>
<gene>
    <name evidence="9" type="primary">cd58</name>
</gene>
<dbReference type="InterPro" id="IPR007110">
    <property type="entry name" value="Ig-like_dom"/>
</dbReference>
<feature type="compositionally biased region" description="Polar residues" evidence="5">
    <location>
        <begin position="412"/>
        <end position="424"/>
    </location>
</feature>
<dbReference type="InParanoid" id="A0A671WE71"/>
<proteinExistence type="predicted"/>
<dbReference type="GO" id="GO:0016020">
    <property type="term" value="C:membrane"/>
    <property type="evidence" value="ECO:0007669"/>
    <property type="project" value="UniProtKB-SubCell"/>
</dbReference>
<keyword evidence="6" id="KW-1133">Transmembrane helix</keyword>
<dbReference type="Proteomes" id="UP000472265">
    <property type="component" value="Chromosome 9"/>
</dbReference>
<feature type="compositionally biased region" description="Basic and acidic residues" evidence="5">
    <location>
        <begin position="555"/>
        <end position="592"/>
    </location>
</feature>
<feature type="compositionally biased region" description="Basic and acidic residues" evidence="5">
    <location>
        <begin position="665"/>
        <end position="695"/>
    </location>
</feature>
<keyword evidence="4" id="KW-0325">Glycoprotein</keyword>
<evidence type="ECO:0000259" key="8">
    <source>
        <dbReference type="PROSITE" id="PS50835"/>
    </source>
</evidence>
<organism evidence="9 10">
    <name type="scientific">Sparus aurata</name>
    <name type="common">Gilthead sea bream</name>
    <dbReference type="NCBI Taxonomy" id="8175"/>
    <lineage>
        <taxon>Eukaryota</taxon>
        <taxon>Metazoa</taxon>
        <taxon>Chordata</taxon>
        <taxon>Craniata</taxon>
        <taxon>Vertebrata</taxon>
        <taxon>Euteleostomi</taxon>
        <taxon>Actinopterygii</taxon>
        <taxon>Neopterygii</taxon>
        <taxon>Teleostei</taxon>
        <taxon>Neoteleostei</taxon>
        <taxon>Acanthomorphata</taxon>
        <taxon>Eupercaria</taxon>
        <taxon>Spariformes</taxon>
        <taxon>Sparidae</taxon>
        <taxon>Sparus</taxon>
    </lineage>
</organism>
<comment type="subcellular location">
    <subcellularLocation>
        <location evidence="1">Membrane</location>
    </subcellularLocation>
</comment>
<feature type="compositionally biased region" description="Low complexity" evidence="5">
    <location>
        <begin position="331"/>
        <end position="343"/>
    </location>
</feature>
<dbReference type="AlphaFoldDB" id="A0A671WE71"/>
<evidence type="ECO:0000313" key="10">
    <source>
        <dbReference type="Proteomes" id="UP000472265"/>
    </source>
</evidence>
<feature type="compositionally biased region" description="Basic and acidic residues" evidence="5">
    <location>
        <begin position="344"/>
        <end position="361"/>
    </location>
</feature>
<evidence type="ECO:0000256" key="4">
    <source>
        <dbReference type="ARBA" id="ARBA00023180"/>
    </source>
</evidence>
<accession>A0A671WE71</accession>
<dbReference type="RefSeq" id="XP_030284739.1">
    <property type="nucleotide sequence ID" value="XM_030428879.1"/>
</dbReference>
<feature type="compositionally biased region" description="Basic and acidic residues" evidence="5">
    <location>
        <begin position="526"/>
        <end position="540"/>
    </location>
</feature>
<dbReference type="PANTHER" id="PTHR12080">
    <property type="entry name" value="SIGNALING LYMPHOCYTIC ACTIVATION MOLECULE"/>
    <property type="match status" value="1"/>
</dbReference>
<dbReference type="Ensembl" id="ENSSAUT00010038193.1">
    <property type="protein sequence ID" value="ENSSAUP00010036272.1"/>
    <property type="gene ID" value="ENSSAUG00010015320.1"/>
</dbReference>
<dbReference type="InterPro" id="IPR036179">
    <property type="entry name" value="Ig-like_dom_sf"/>
</dbReference>
<evidence type="ECO:0000256" key="2">
    <source>
        <dbReference type="ARBA" id="ARBA00022729"/>
    </source>
</evidence>
<feature type="compositionally biased region" description="Polar residues" evidence="5">
    <location>
        <begin position="651"/>
        <end position="663"/>
    </location>
</feature>
<dbReference type="InterPro" id="IPR013783">
    <property type="entry name" value="Ig-like_fold"/>
</dbReference>
<dbReference type="GeneID" id="115588339"/>
<feature type="domain" description="Ig-like" evidence="8">
    <location>
        <begin position="119"/>
        <end position="195"/>
    </location>
</feature>
<feature type="compositionally biased region" description="Acidic residues" evidence="5">
    <location>
        <begin position="786"/>
        <end position="797"/>
    </location>
</feature>
<feature type="compositionally biased region" description="Basic and acidic residues" evidence="5">
    <location>
        <begin position="486"/>
        <end position="496"/>
    </location>
</feature>
<feature type="compositionally biased region" description="Polar residues" evidence="5">
    <location>
        <begin position="371"/>
        <end position="383"/>
    </location>
</feature>
<keyword evidence="3 6" id="KW-0472">Membrane</keyword>
<feature type="domain" description="Ig-like" evidence="8">
    <location>
        <begin position="12"/>
        <end position="111"/>
    </location>
</feature>
<feature type="compositionally biased region" description="Polar residues" evidence="5">
    <location>
        <begin position="500"/>
        <end position="525"/>
    </location>
</feature>
<sequence>MARWYFLACFIPSFSLVAGHSPRFELRGQKISLKSDIPGTPDSILWKRNGNKVVEFNGQEQETYGQYENRISLDWHTAELEIADLRIEDSGEYELEVYMNNKWSTSLHKLEVVDRVAKPTISCEMNDGGGFNKSGMLLCSAEPRQPQSLMRFEWQSNGNVQPGTKLTISLGDEYDDEVYSCRVSNPLSEETATFTAKDCYPENSSVLTAVLVTIAVFSLSLLLMGLGIFFCKNPNKACFAKGNRHDPEKPGATKAERSGHIDRMPTMPSTQRLNQGSDENTADECQCIIPTTPTNPSTQRPNQEHDGDLQDEKPQDRSDENTADECQRLIPTTPTNPSTQQPNQEHDGDLQDEKPQERSDENTADECQRLIPTTPTNPSTQRPNQEHDGDLQDEKPQDRSDENKADECQRIIPTTPTNPSTQRPNQEHDGDLQDQWPQKGSVRIKIKQFQSSFHGETPPTGFPGSKRNKERPRLDLNHFANNNKGVADEDQLREFAETEVPQSENTSEPAVVLTNTISSTAAEQSESNKETAEDDEKRPPLDITVTPPTPQPRNHVGDSDTVKDLEKNKDLNEETKEVLPHYDSSDSEKDNEPVPADVSTNTMSDLESSTAFLHQDLKKDEDGKSPPANVVAPVPKPRSQFTVGQKEDTNSDQVNGETDTSGVGETHESGALSEDKQSSPVSEQKDSETTRHDEDSNLSQSETHTSEDNQQEMDKPVPAAEEESGSEGNSEEPDLYSASSHQPQSSTPTKPDNRSNDTFQESPDAAHEKPVQAGEGKTMKESDESGEREDDTGEDKK</sequence>
<name>A0A671WE71_SPAAU</name>
<dbReference type="PANTHER" id="PTHR12080:SF55">
    <property type="entry name" value="LYMPHOCYTE FUNCTION-ASSOCIATED ANTIGEN 3"/>
    <property type="match status" value="1"/>
</dbReference>
<feature type="chain" id="PRO_5025650494" description="Ig-like domain-containing protein" evidence="7">
    <location>
        <begin position="20"/>
        <end position="797"/>
    </location>
</feature>
<reference evidence="9" key="3">
    <citation type="submission" date="2025-09" db="UniProtKB">
        <authorList>
            <consortium name="Ensembl"/>
        </authorList>
    </citation>
    <scope>IDENTIFICATION</scope>
</reference>
<dbReference type="PROSITE" id="PS50835">
    <property type="entry name" value="IG_LIKE"/>
    <property type="match status" value="2"/>
</dbReference>
<feature type="compositionally biased region" description="Polar residues" evidence="5">
    <location>
        <begin position="289"/>
        <end position="301"/>
    </location>
</feature>
<feature type="compositionally biased region" description="Basic and acidic residues" evidence="5">
    <location>
        <begin position="302"/>
        <end position="320"/>
    </location>
</feature>
<dbReference type="GeneTree" id="ENSGT01030000234540"/>
<protein>
    <recommendedName>
        <fullName evidence="8">Ig-like domain-containing protein</fullName>
    </recommendedName>
</protein>